<dbReference type="SUPFAM" id="SSF51905">
    <property type="entry name" value="FAD/NAD(P)-binding domain"/>
    <property type="match status" value="1"/>
</dbReference>
<evidence type="ECO:0000313" key="4">
    <source>
        <dbReference type="EMBL" id="KAF3846875.1"/>
    </source>
</evidence>
<evidence type="ECO:0000313" key="5">
    <source>
        <dbReference type="Proteomes" id="UP000518266"/>
    </source>
</evidence>
<name>A0A7J5YBS8_DISMA</name>
<dbReference type="GO" id="GO:0050660">
    <property type="term" value="F:flavin adenine dinucleotide binding"/>
    <property type="evidence" value="ECO:0007669"/>
    <property type="project" value="TreeGrafter"/>
</dbReference>
<keyword evidence="1" id="KW-0560">Oxidoreductase</keyword>
<evidence type="ECO:0008006" key="6">
    <source>
        <dbReference type="Google" id="ProtNLM"/>
    </source>
</evidence>
<organism evidence="4 5">
    <name type="scientific">Dissostichus mawsoni</name>
    <name type="common">Antarctic cod</name>
    <dbReference type="NCBI Taxonomy" id="36200"/>
    <lineage>
        <taxon>Eukaryota</taxon>
        <taxon>Metazoa</taxon>
        <taxon>Chordata</taxon>
        <taxon>Craniata</taxon>
        <taxon>Vertebrata</taxon>
        <taxon>Euteleostomi</taxon>
        <taxon>Actinopterygii</taxon>
        <taxon>Neopterygii</taxon>
        <taxon>Teleostei</taxon>
        <taxon>Neoteleostei</taxon>
        <taxon>Acanthomorphata</taxon>
        <taxon>Eupercaria</taxon>
        <taxon>Perciformes</taxon>
        <taxon>Notothenioidei</taxon>
        <taxon>Nototheniidae</taxon>
        <taxon>Dissostichus</taxon>
    </lineage>
</organism>
<protein>
    <recommendedName>
        <fullName evidence="6">FAD-dependent oxidoreductase domain-containing protein 2</fullName>
    </recommendedName>
</protein>
<feature type="compositionally biased region" description="Basic residues" evidence="2">
    <location>
        <begin position="217"/>
        <end position="228"/>
    </location>
</feature>
<sequence length="578" mass="65313">MDSNLPCLILLLLIGCVKCSSDNQHNGSRRFGYCVLGAGPAGLQMGFFLSKAKETTSSWRGTQDRAASLTRRQNREFNLRHDWNSLLSDHPDLLMKRVSSEFYPPADAFPLYLSMFEKELGLRVRYGVDIGRIRAKVEFVGSDLVEGYESISTDPEDYKDQAVLILGKGNSAFETAQSILGRASKVHMLSSSPVRLAWQTHYVGDLRWVGGGSSGQNRHHSRKEKSSRRAGAQNKAKLYLTLKKHIQHQEKKNSSDVSGEEMPGDNAKGRLPGVTPWYEGMNTPGLFVLGTAAHSRDYRSSAGGFVHGFRYTVRAVHRVLEQRYHSNLWPSTKLLTTQLQSWILKRLSEASGPYQMFQVLGDVVLLRGSHCEYVEEFTLQALPQFSSVSGHEVSKHGLIVLVMQYGNNKIDFLGRSRAETDWTKAWKSNFLHPVLYYYDTLPTEEDMRLRPTGWPLPRPKAMHHMVEDFLAEWDTPISHIQPLRRFLEHCVQTDLRAFYAESCFRSSLTHRKPPLFCQQGYLKRQGVAHNTQRWQQVHDASLMPTDQETGKTSGSDPAFPNYLAQAGASVSSGLKLDF</sequence>
<feature type="chain" id="PRO_5029727024" description="FAD-dependent oxidoreductase domain-containing protein 2" evidence="3">
    <location>
        <begin position="20"/>
        <end position="578"/>
    </location>
</feature>
<dbReference type="PANTHER" id="PTHR43539">
    <property type="entry name" value="FLAVIN-BINDING MONOOXYGENASE-LIKE PROTEIN (AFU_ORTHOLOGUE AFUA_4G09220)"/>
    <property type="match status" value="1"/>
</dbReference>
<evidence type="ECO:0000256" key="2">
    <source>
        <dbReference type="SAM" id="MobiDB-lite"/>
    </source>
</evidence>
<dbReference type="Gene3D" id="3.50.50.60">
    <property type="entry name" value="FAD/NAD(P)-binding domain"/>
    <property type="match status" value="2"/>
</dbReference>
<feature type="signal peptide" evidence="3">
    <location>
        <begin position="1"/>
        <end position="19"/>
    </location>
</feature>
<dbReference type="PANTHER" id="PTHR43539:SF23">
    <property type="entry name" value="FAD-DEPENDENT OXIDOREDUCTASE DOMAIN-CONTAINING PROTEIN 2"/>
    <property type="match status" value="1"/>
</dbReference>
<keyword evidence="5" id="KW-1185">Reference proteome</keyword>
<gene>
    <name evidence="4" type="ORF">F7725_003953</name>
</gene>
<proteinExistence type="predicted"/>
<dbReference type="GO" id="GO:0004497">
    <property type="term" value="F:monooxygenase activity"/>
    <property type="evidence" value="ECO:0007669"/>
    <property type="project" value="TreeGrafter"/>
</dbReference>
<feature type="region of interest" description="Disordered" evidence="2">
    <location>
        <begin position="209"/>
        <end position="232"/>
    </location>
</feature>
<keyword evidence="3" id="KW-0732">Signal</keyword>
<reference evidence="4 5" key="1">
    <citation type="submission" date="2020-03" db="EMBL/GenBank/DDBJ databases">
        <title>Dissostichus mawsoni Genome sequencing and assembly.</title>
        <authorList>
            <person name="Park H."/>
        </authorList>
    </citation>
    <scope>NUCLEOTIDE SEQUENCE [LARGE SCALE GENOMIC DNA]</scope>
    <source>
        <strain evidence="4">DM0001</strain>
        <tissue evidence="4">Muscle</tissue>
    </source>
</reference>
<dbReference type="PRINTS" id="PR00469">
    <property type="entry name" value="PNDRDTASEII"/>
</dbReference>
<dbReference type="EMBL" id="JAAKFY010000014">
    <property type="protein sequence ID" value="KAF3846875.1"/>
    <property type="molecule type" value="Genomic_DNA"/>
</dbReference>
<dbReference type="Proteomes" id="UP000518266">
    <property type="component" value="Unassembled WGS sequence"/>
</dbReference>
<dbReference type="GO" id="GO:0005788">
    <property type="term" value="C:endoplasmic reticulum lumen"/>
    <property type="evidence" value="ECO:0007669"/>
    <property type="project" value="TreeGrafter"/>
</dbReference>
<comment type="caution">
    <text evidence="4">The sequence shown here is derived from an EMBL/GenBank/DDBJ whole genome shotgun (WGS) entry which is preliminary data.</text>
</comment>
<dbReference type="InterPro" id="IPR050982">
    <property type="entry name" value="Auxin_biosynth/cation_transpt"/>
</dbReference>
<accession>A0A7J5YBS8</accession>
<dbReference type="AlphaFoldDB" id="A0A7J5YBS8"/>
<dbReference type="InterPro" id="IPR036188">
    <property type="entry name" value="FAD/NAD-bd_sf"/>
</dbReference>
<feature type="region of interest" description="Disordered" evidence="2">
    <location>
        <begin position="247"/>
        <end position="269"/>
    </location>
</feature>
<dbReference type="OrthoDB" id="66881at2759"/>
<dbReference type="GO" id="GO:0036503">
    <property type="term" value="P:ERAD pathway"/>
    <property type="evidence" value="ECO:0007669"/>
    <property type="project" value="TreeGrafter"/>
</dbReference>
<evidence type="ECO:0000256" key="3">
    <source>
        <dbReference type="SAM" id="SignalP"/>
    </source>
</evidence>
<evidence type="ECO:0000256" key="1">
    <source>
        <dbReference type="ARBA" id="ARBA00023002"/>
    </source>
</evidence>